<dbReference type="GO" id="GO:0016020">
    <property type="term" value="C:membrane"/>
    <property type="evidence" value="ECO:0007669"/>
    <property type="project" value="TreeGrafter"/>
</dbReference>
<gene>
    <name evidence="3" type="ORF">EV199_1667</name>
</gene>
<sequence>MAKVSFNNRNQVFYTSLKSDVDKYFEHSQQRKTGNFKLYFKSTVFILAAIGLYTTLLLAPLGIVPIILISLLQGFVLACIGFNVMHDANHGSYSSRKWVNETLGLTLNALGGNSFIWKQKHNIIHHTYTNIDGVDDDIAKSPFIRMCSSQPWVPAHRIQHLYTPLLYAFSSMIWILFQDFEKYFRKKIVNTPLSRMSSNDHLIFWISKVLYILFYIIIPVVLMGWQSWLLFFVCLHIGLGLTLSIVFQLAHVVEETEFDAVGANGKNIDNEWAMHQVRTTANFSPNSKIIAWFAGGLNYQIEHHLFPRISHIHYPAISKLVRSKCAAFQLPYNNLPTFGAAVVSHFRFIKTLGRKPEM</sequence>
<keyword evidence="1" id="KW-1133">Transmembrane helix</keyword>
<dbReference type="CDD" id="cd03506">
    <property type="entry name" value="Delta6-FADS-like"/>
    <property type="match status" value="1"/>
</dbReference>
<evidence type="ECO:0000313" key="4">
    <source>
        <dbReference type="Proteomes" id="UP000293874"/>
    </source>
</evidence>
<organism evidence="3 4">
    <name type="scientific">Pseudobacter ginsenosidimutans</name>
    <dbReference type="NCBI Taxonomy" id="661488"/>
    <lineage>
        <taxon>Bacteria</taxon>
        <taxon>Pseudomonadati</taxon>
        <taxon>Bacteroidota</taxon>
        <taxon>Chitinophagia</taxon>
        <taxon>Chitinophagales</taxon>
        <taxon>Chitinophagaceae</taxon>
        <taxon>Pseudobacter</taxon>
    </lineage>
</organism>
<dbReference type="GO" id="GO:0008610">
    <property type="term" value="P:lipid biosynthetic process"/>
    <property type="evidence" value="ECO:0007669"/>
    <property type="project" value="UniProtKB-ARBA"/>
</dbReference>
<comment type="caution">
    <text evidence="3">The sequence shown here is derived from an EMBL/GenBank/DDBJ whole genome shotgun (WGS) entry which is preliminary data.</text>
</comment>
<feature type="transmembrane region" description="Helical" evidence="1">
    <location>
        <begin position="161"/>
        <end position="177"/>
    </location>
</feature>
<accession>A0A4Q7N477</accession>
<evidence type="ECO:0000256" key="1">
    <source>
        <dbReference type="SAM" id="Phobius"/>
    </source>
</evidence>
<dbReference type="InterPro" id="IPR012171">
    <property type="entry name" value="Fatty_acid_desaturase"/>
</dbReference>
<feature type="transmembrane region" description="Helical" evidence="1">
    <location>
        <begin position="98"/>
        <end position="117"/>
    </location>
</feature>
<dbReference type="GO" id="GO:0016717">
    <property type="term" value="F:oxidoreductase activity, acting on paired donors, with oxidation of a pair of donors resulting in the reduction of molecular oxygen to two molecules of water"/>
    <property type="evidence" value="ECO:0007669"/>
    <property type="project" value="TreeGrafter"/>
</dbReference>
<evidence type="ECO:0000259" key="2">
    <source>
        <dbReference type="Pfam" id="PF00487"/>
    </source>
</evidence>
<dbReference type="PIRSF" id="PIRSF015921">
    <property type="entry name" value="FA_sphinglp_des"/>
    <property type="match status" value="1"/>
</dbReference>
<protein>
    <submittedName>
        <fullName evidence="3">Linoleoyl-CoA desaturase</fullName>
    </submittedName>
</protein>
<feature type="transmembrane region" description="Helical" evidence="1">
    <location>
        <begin position="202"/>
        <end position="222"/>
    </location>
</feature>
<reference evidence="3 4" key="1">
    <citation type="submission" date="2019-02" db="EMBL/GenBank/DDBJ databases">
        <title>Genomic Encyclopedia of Type Strains, Phase IV (KMG-IV): sequencing the most valuable type-strain genomes for metagenomic binning, comparative biology and taxonomic classification.</title>
        <authorList>
            <person name="Goeker M."/>
        </authorList>
    </citation>
    <scope>NUCLEOTIDE SEQUENCE [LARGE SCALE GENOMIC DNA]</scope>
    <source>
        <strain evidence="3 4">DSM 18116</strain>
    </source>
</reference>
<dbReference type="Pfam" id="PF00487">
    <property type="entry name" value="FA_desaturase"/>
    <property type="match status" value="1"/>
</dbReference>
<dbReference type="PANTHER" id="PTHR19353:SF19">
    <property type="entry name" value="DELTA(5) FATTY ACID DESATURASE C-RELATED"/>
    <property type="match status" value="1"/>
</dbReference>
<keyword evidence="1" id="KW-0812">Transmembrane</keyword>
<keyword evidence="4" id="KW-1185">Reference proteome</keyword>
<feature type="domain" description="Fatty acid desaturase" evidence="2">
    <location>
        <begin position="65"/>
        <end position="333"/>
    </location>
</feature>
<name>A0A4Q7N477_9BACT</name>
<dbReference type="AlphaFoldDB" id="A0A4Q7N477"/>
<dbReference type="EMBL" id="SGXA01000001">
    <property type="protein sequence ID" value="RZS75794.1"/>
    <property type="molecule type" value="Genomic_DNA"/>
</dbReference>
<dbReference type="Proteomes" id="UP000293874">
    <property type="component" value="Unassembled WGS sequence"/>
</dbReference>
<dbReference type="RefSeq" id="WP_130540136.1">
    <property type="nucleotide sequence ID" value="NZ_SGXA01000001.1"/>
</dbReference>
<proteinExistence type="predicted"/>
<feature type="transmembrane region" description="Helical" evidence="1">
    <location>
        <begin position="228"/>
        <end position="247"/>
    </location>
</feature>
<dbReference type="InterPro" id="IPR005804">
    <property type="entry name" value="FA_desaturase_dom"/>
</dbReference>
<feature type="transmembrane region" description="Helical" evidence="1">
    <location>
        <begin position="62"/>
        <end position="86"/>
    </location>
</feature>
<dbReference type="PANTHER" id="PTHR19353">
    <property type="entry name" value="FATTY ACID DESATURASE 2"/>
    <property type="match status" value="1"/>
</dbReference>
<keyword evidence="1" id="KW-0472">Membrane</keyword>
<feature type="transmembrane region" description="Helical" evidence="1">
    <location>
        <begin position="38"/>
        <end position="56"/>
    </location>
</feature>
<evidence type="ECO:0000313" key="3">
    <source>
        <dbReference type="EMBL" id="RZS75794.1"/>
    </source>
</evidence>